<organism evidence="1">
    <name type="scientific">marine sediment metagenome</name>
    <dbReference type="NCBI Taxonomy" id="412755"/>
    <lineage>
        <taxon>unclassified sequences</taxon>
        <taxon>metagenomes</taxon>
        <taxon>ecological metagenomes</taxon>
    </lineage>
</organism>
<dbReference type="EMBL" id="LAZR01005408">
    <property type="protein sequence ID" value="KKN00165.1"/>
    <property type="molecule type" value="Genomic_DNA"/>
</dbReference>
<comment type="caution">
    <text evidence="1">The sequence shown here is derived from an EMBL/GenBank/DDBJ whole genome shotgun (WGS) entry which is preliminary data.</text>
</comment>
<dbReference type="Gene3D" id="2.60.120.1110">
    <property type="match status" value="1"/>
</dbReference>
<protein>
    <submittedName>
        <fullName evidence="1">Uncharacterized protein</fullName>
    </submittedName>
</protein>
<reference evidence="1" key="1">
    <citation type="journal article" date="2015" name="Nature">
        <title>Complex archaea that bridge the gap between prokaryotes and eukaryotes.</title>
        <authorList>
            <person name="Spang A."/>
            <person name="Saw J.H."/>
            <person name="Jorgensen S.L."/>
            <person name="Zaremba-Niedzwiedzka K."/>
            <person name="Martijn J."/>
            <person name="Lind A.E."/>
            <person name="van Eijk R."/>
            <person name="Schleper C."/>
            <person name="Guy L."/>
            <person name="Ettema T.J."/>
        </authorList>
    </citation>
    <scope>NUCLEOTIDE SEQUENCE</scope>
</reference>
<dbReference type="AlphaFoldDB" id="A0A0F9LYC2"/>
<name>A0A0F9LYC2_9ZZZZ</name>
<evidence type="ECO:0000313" key="1">
    <source>
        <dbReference type="EMBL" id="KKN00165.1"/>
    </source>
</evidence>
<proteinExistence type="predicted"/>
<gene>
    <name evidence="1" type="ORF">LCGC14_1140590</name>
</gene>
<sequence length="148" mass="15301">MNDADLILLDGTIALTDALDTPPISVTRDATTGAAVIDLGAGGTPETGMFAVLYLPNNDTDADTVTAYIEAADHVDMTGTSADVERVGSFGVASATQGVILGSETPVVAFVKFATRKRYVRLNLTVGAGDLAVSTAKCYLNPYAFPVL</sequence>
<accession>A0A0F9LYC2</accession>